<dbReference type="PANTHER" id="PTHR36436">
    <property type="entry name" value="SLL5081 PROTEIN"/>
    <property type="match status" value="1"/>
</dbReference>
<evidence type="ECO:0000313" key="1">
    <source>
        <dbReference type="EMBL" id="MBD2318411.1"/>
    </source>
</evidence>
<protein>
    <submittedName>
        <fullName evidence="1">DUF1963 domain-containing protein</fullName>
    </submittedName>
</protein>
<proteinExistence type="predicted"/>
<dbReference type="InterPro" id="IPR015315">
    <property type="entry name" value="DUF1963"/>
</dbReference>
<comment type="caution">
    <text evidence="1">The sequence shown here is derived from an EMBL/GenBank/DDBJ whole genome shotgun (WGS) entry which is preliminary data.</text>
</comment>
<keyword evidence="2" id="KW-1185">Reference proteome</keyword>
<dbReference type="PANTHER" id="PTHR36436:SF6">
    <property type="entry name" value="SLL5081 PROTEIN"/>
    <property type="match status" value="1"/>
</dbReference>
<dbReference type="InterPro" id="IPR035948">
    <property type="entry name" value="YwqG-like_sf"/>
</dbReference>
<dbReference type="EMBL" id="JACJQY010000028">
    <property type="protein sequence ID" value="MBD2318411.1"/>
    <property type="molecule type" value="Genomic_DNA"/>
</dbReference>
<gene>
    <name evidence="1" type="ORF">H6G05_16340</name>
</gene>
<dbReference type="Proteomes" id="UP000618445">
    <property type="component" value="Unassembled WGS sequence"/>
</dbReference>
<dbReference type="RefSeq" id="WP_190579382.1">
    <property type="nucleotide sequence ID" value="NZ_CAWPQU010000021.1"/>
</dbReference>
<sequence length="286" mass="32211">MNNQISQLINKHNLGLFADRIESEIKPAIHVSKVDFQEGVIGISRFGGLPDVPADFQWVLWQERPLSFLAQINCADLQGFGSAKDLPNSGMLYFFYDAIEQPWGFDPSDRGSSAIIYHPSTDNLIPSSLPEGADIDNGWLFSPYALQFREVLSLPSYDSLAFEQMAIPQDSLDNYLNLIEDVGKVMSGDAPMHQFFGHSANIQGDMQLECQLTSQGLNYGDASENNDLIAKDLEASASDWVLLLQLDSDDDVEMMWGDMGRLYFWIRESSLPSKRFDELWTILQCY</sequence>
<dbReference type="SUPFAM" id="SSF103032">
    <property type="entry name" value="Hypothetical protein YwqG"/>
    <property type="match status" value="1"/>
</dbReference>
<organism evidence="1 2">
    <name type="scientific">Phormidium tenue FACHB-1050</name>
    <dbReference type="NCBI Taxonomy" id="2692857"/>
    <lineage>
        <taxon>Bacteria</taxon>
        <taxon>Bacillati</taxon>
        <taxon>Cyanobacteriota</taxon>
        <taxon>Cyanophyceae</taxon>
        <taxon>Oscillatoriophycideae</taxon>
        <taxon>Oscillatoriales</taxon>
        <taxon>Oscillatoriaceae</taxon>
        <taxon>Phormidium</taxon>
    </lineage>
</organism>
<dbReference type="Gene3D" id="2.30.320.10">
    <property type="entry name" value="YwqG-like"/>
    <property type="match status" value="1"/>
</dbReference>
<name>A0ABR8CDJ7_9CYAN</name>
<evidence type="ECO:0000313" key="2">
    <source>
        <dbReference type="Proteomes" id="UP000618445"/>
    </source>
</evidence>
<accession>A0ABR8CDJ7</accession>
<reference evidence="1 2" key="1">
    <citation type="journal article" date="2020" name="ISME J.">
        <title>Comparative genomics reveals insights into cyanobacterial evolution and habitat adaptation.</title>
        <authorList>
            <person name="Chen M.Y."/>
            <person name="Teng W.K."/>
            <person name="Zhao L."/>
            <person name="Hu C.X."/>
            <person name="Zhou Y.K."/>
            <person name="Han B.P."/>
            <person name="Song L.R."/>
            <person name="Shu W.S."/>
        </authorList>
    </citation>
    <scope>NUCLEOTIDE SEQUENCE [LARGE SCALE GENOMIC DNA]</scope>
    <source>
        <strain evidence="1 2">FACHB-1050</strain>
    </source>
</reference>
<dbReference type="Pfam" id="PF09234">
    <property type="entry name" value="DUF1963"/>
    <property type="match status" value="1"/>
</dbReference>